<feature type="domain" description="Regulator of MON1-CCZ1 complex N-terminal" evidence="2">
    <location>
        <begin position="30"/>
        <end position="144"/>
    </location>
</feature>
<dbReference type="GO" id="GO:0035658">
    <property type="term" value="C:Mon1-Ccz1 complex"/>
    <property type="evidence" value="ECO:0007669"/>
    <property type="project" value="InterPro"/>
</dbReference>
<feature type="domain" description="Mic1" evidence="1">
    <location>
        <begin position="441"/>
        <end position="604"/>
    </location>
</feature>
<organism evidence="3 4">
    <name type="scientific">Coccomyxa viridis</name>
    <dbReference type="NCBI Taxonomy" id="1274662"/>
    <lineage>
        <taxon>Eukaryota</taxon>
        <taxon>Viridiplantae</taxon>
        <taxon>Chlorophyta</taxon>
        <taxon>core chlorophytes</taxon>
        <taxon>Trebouxiophyceae</taxon>
        <taxon>Trebouxiophyceae incertae sedis</taxon>
        <taxon>Coccomyxaceae</taxon>
        <taxon>Coccomyxa</taxon>
    </lineage>
</organism>
<sequence length="644" mass="70344">MAGSFQAPAAQVYLREAGLSFNAEHIDVLHYDHALRLLLVVRRHSISIYNEADGNQPPQEVAITEGPPILAAGMSLDGSLIALQRSPARLEFVSCKSHNIFVQGSWKGKSAIIGFFWAAAADCDFVMVTRGGLELYTLAADRQAMHFKSQLQHPVKWWRYSHESRLVLLGTGELGLWLQAYQLMPSGITKLPPFQIAVSNSSAKADPSAAMPHLDARDVHLMTLYGRVYCAYLDVQAGKLLLYRFYSDAIMLQHSYDMPARGVQYSICDNLLLVFSDAGVVHIIDVDTTASAAVSGPQAFYLAHQGESELPASSAPSVASPRAPVDFDARQSMKAWRIEQPNLILDAEHGAAWRCAVDLGALAASEADAAVLVGVLLRRRVHAHPGVDICALATDVVKRVLVDRAAVTVIRCIFDAVAAACADAARRPASAARRSPRGPTRPVLRPEAVLEVIVWLHEEEAVDAPYIQAVLAEFEAACEACDVPILARMRVLSLDVALQQGHTAQVEMQASMQPQLASAEVASRLEVAGTCQELPSSEQLALDMSTGLKRPEQCCKALLHQGQVLRALRRARKHKVESLPPSAFLLAAAEQGDIAVFGAVYRFCHDTVQPPLPEYPRILAEYMKWMPEACRMQAMSLCRVLIKE</sequence>
<dbReference type="InterPro" id="IPR049040">
    <property type="entry name" value="RMC1_N"/>
</dbReference>
<keyword evidence="4" id="KW-1185">Reference proteome</keyword>
<protein>
    <recommendedName>
        <fullName evidence="5">Mic1 domain-containing protein</fullName>
    </recommendedName>
</protein>
<dbReference type="Pfam" id="PF21029">
    <property type="entry name" value="RMC1_N"/>
    <property type="match status" value="1"/>
</dbReference>
<evidence type="ECO:0000313" key="3">
    <source>
        <dbReference type="EMBL" id="CAK0787295.1"/>
    </source>
</evidence>
<gene>
    <name evidence="3" type="ORF">CVIRNUC_010513</name>
</gene>
<dbReference type="InterPro" id="IPR009755">
    <property type="entry name" value="RMC1_C"/>
</dbReference>
<dbReference type="Pfam" id="PF07035">
    <property type="entry name" value="RMC1_C"/>
    <property type="match status" value="1"/>
</dbReference>
<dbReference type="InterPro" id="IPR040371">
    <property type="entry name" value="RMC1"/>
</dbReference>
<dbReference type="AlphaFoldDB" id="A0AAV1IMH9"/>
<dbReference type="GO" id="GO:0010506">
    <property type="term" value="P:regulation of autophagy"/>
    <property type="evidence" value="ECO:0007669"/>
    <property type="project" value="InterPro"/>
</dbReference>
<name>A0AAV1IMH9_9CHLO</name>
<reference evidence="3 4" key="1">
    <citation type="submission" date="2023-10" db="EMBL/GenBank/DDBJ databases">
        <authorList>
            <person name="Maclean D."/>
            <person name="Macfadyen A."/>
        </authorList>
    </citation>
    <scope>NUCLEOTIDE SEQUENCE [LARGE SCALE GENOMIC DNA]</scope>
</reference>
<proteinExistence type="predicted"/>
<evidence type="ECO:0000313" key="4">
    <source>
        <dbReference type="Proteomes" id="UP001314263"/>
    </source>
</evidence>
<evidence type="ECO:0000259" key="2">
    <source>
        <dbReference type="Pfam" id="PF21029"/>
    </source>
</evidence>
<comment type="caution">
    <text evidence="3">The sequence shown here is derived from an EMBL/GenBank/DDBJ whole genome shotgun (WGS) entry which is preliminary data.</text>
</comment>
<dbReference type="EMBL" id="CAUYUE010000016">
    <property type="protein sequence ID" value="CAK0787295.1"/>
    <property type="molecule type" value="Genomic_DNA"/>
</dbReference>
<dbReference type="PANTHER" id="PTHR12897">
    <property type="entry name" value="COLON CANCER-ASSOCIATED PROTEIN MIC1"/>
    <property type="match status" value="1"/>
</dbReference>
<dbReference type="Proteomes" id="UP001314263">
    <property type="component" value="Unassembled WGS sequence"/>
</dbReference>
<dbReference type="GO" id="GO:0031902">
    <property type="term" value="C:late endosome membrane"/>
    <property type="evidence" value="ECO:0007669"/>
    <property type="project" value="TreeGrafter"/>
</dbReference>
<dbReference type="PANTHER" id="PTHR12897:SF4">
    <property type="entry name" value="REGULATOR OF MON1-CCZ1 COMPLEX"/>
    <property type="match status" value="1"/>
</dbReference>
<evidence type="ECO:0000259" key="1">
    <source>
        <dbReference type="Pfam" id="PF07035"/>
    </source>
</evidence>
<evidence type="ECO:0008006" key="5">
    <source>
        <dbReference type="Google" id="ProtNLM"/>
    </source>
</evidence>
<accession>A0AAV1IMH9</accession>
<dbReference type="GO" id="GO:0005765">
    <property type="term" value="C:lysosomal membrane"/>
    <property type="evidence" value="ECO:0007669"/>
    <property type="project" value="TreeGrafter"/>
</dbReference>